<keyword evidence="3" id="KW-1185">Reference proteome</keyword>
<gene>
    <name evidence="2" type="ORF">CAUJ_LOCUS6620</name>
</gene>
<comment type="caution">
    <text evidence="2">The sequence shown here is derived from an EMBL/GenBank/DDBJ whole genome shotgun (WGS) entry which is preliminary data.</text>
</comment>
<accession>A0A8S1H5Q6</accession>
<dbReference type="EMBL" id="CAJGYM010000017">
    <property type="protein sequence ID" value="CAD6190701.1"/>
    <property type="molecule type" value="Genomic_DNA"/>
</dbReference>
<evidence type="ECO:0000313" key="3">
    <source>
        <dbReference type="Proteomes" id="UP000835052"/>
    </source>
</evidence>
<protein>
    <submittedName>
        <fullName evidence="2">Uncharacterized protein</fullName>
    </submittedName>
</protein>
<feature type="region of interest" description="Disordered" evidence="1">
    <location>
        <begin position="97"/>
        <end position="123"/>
    </location>
</feature>
<evidence type="ECO:0000313" key="2">
    <source>
        <dbReference type="EMBL" id="CAD6190701.1"/>
    </source>
</evidence>
<reference evidence="2" key="1">
    <citation type="submission" date="2020-10" db="EMBL/GenBank/DDBJ databases">
        <authorList>
            <person name="Kikuchi T."/>
        </authorList>
    </citation>
    <scope>NUCLEOTIDE SEQUENCE</scope>
    <source>
        <strain evidence="2">NKZ352</strain>
    </source>
</reference>
<name>A0A8S1H5Q6_9PELO</name>
<sequence length="123" mass="13579">MKEGPSGSSPGLTSVTSVAKTVRQLQRAASRPWIDGRMRAPGPWNVSFLTSLRPSRHGFFSPFCSRTTPLSCDLFNFSFESQAPPPHFASIFVKPDRVGPMSSPRGGDPHFYHRPDHLAPRNS</sequence>
<evidence type="ECO:0000256" key="1">
    <source>
        <dbReference type="SAM" id="MobiDB-lite"/>
    </source>
</evidence>
<dbReference type="Proteomes" id="UP000835052">
    <property type="component" value="Unassembled WGS sequence"/>
</dbReference>
<organism evidence="2 3">
    <name type="scientific">Caenorhabditis auriculariae</name>
    <dbReference type="NCBI Taxonomy" id="2777116"/>
    <lineage>
        <taxon>Eukaryota</taxon>
        <taxon>Metazoa</taxon>
        <taxon>Ecdysozoa</taxon>
        <taxon>Nematoda</taxon>
        <taxon>Chromadorea</taxon>
        <taxon>Rhabditida</taxon>
        <taxon>Rhabditina</taxon>
        <taxon>Rhabditomorpha</taxon>
        <taxon>Rhabditoidea</taxon>
        <taxon>Rhabditidae</taxon>
        <taxon>Peloderinae</taxon>
        <taxon>Caenorhabditis</taxon>
    </lineage>
</organism>
<proteinExistence type="predicted"/>
<feature type="compositionally biased region" description="Basic and acidic residues" evidence="1">
    <location>
        <begin position="107"/>
        <end position="123"/>
    </location>
</feature>
<dbReference type="AlphaFoldDB" id="A0A8S1H5Q6"/>